<proteinExistence type="inferred from homology"/>
<evidence type="ECO:0000256" key="2">
    <source>
        <dbReference type="ARBA" id="ARBA00022857"/>
    </source>
</evidence>
<keyword evidence="5" id="KW-1185">Reference proteome</keyword>
<accession>A0A2J6TJZ4</accession>
<dbReference type="EMBL" id="KZ613782">
    <property type="protein sequence ID" value="PMD63339.1"/>
    <property type="molecule type" value="Genomic_DNA"/>
</dbReference>
<dbReference type="CDD" id="cd05367">
    <property type="entry name" value="SPR-like_SDR_c"/>
    <property type="match status" value="1"/>
</dbReference>
<name>A0A2J6TJZ4_9HELO</name>
<dbReference type="Proteomes" id="UP000235371">
    <property type="component" value="Unassembled WGS sequence"/>
</dbReference>
<dbReference type="InterPro" id="IPR002347">
    <property type="entry name" value="SDR_fam"/>
</dbReference>
<dbReference type="AlphaFoldDB" id="A0A2J6TJZ4"/>
<evidence type="ECO:0000313" key="4">
    <source>
        <dbReference type="EMBL" id="PMD63339.1"/>
    </source>
</evidence>
<dbReference type="SUPFAM" id="SSF51735">
    <property type="entry name" value="NAD(P)-binding Rossmann-fold domains"/>
    <property type="match status" value="1"/>
</dbReference>
<dbReference type="PANTHER" id="PTHR43008:SF8">
    <property type="entry name" value="BENZIL REDUCTASE ((S)-BENZOIN FORMING) IRC24"/>
    <property type="match status" value="1"/>
</dbReference>
<dbReference type="STRING" id="1095630.A0A2J6TJZ4"/>
<dbReference type="GeneID" id="36592716"/>
<dbReference type="InParanoid" id="A0A2J6TJZ4"/>
<gene>
    <name evidence="4" type="ORF">K444DRAFT_641584</name>
</gene>
<evidence type="ECO:0000256" key="1">
    <source>
        <dbReference type="ARBA" id="ARBA00006484"/>
    </source>
</evidence>
<dbReference type="OrthoDB" id="153074at2759"/>
<dbReference type="RefSeq" id="XP_024740243.1">
    <property type="nucleotide sequence ID" value="XM_024884639.1"/>
</dbReference>
<organism evidence="4 5">
    <name type="scientific">Hyaloscypha bicolor E</name>
    <dbReference type="NCBI Taxonomy" id="1095630"/>
    <lineage>
        <taxon>Eukaryota</taxon>
        <taxon>Fungi</taxon>
        <taxon>Dikarya</taxon>
        <taxon>Ascomycota</taxon>
        <taxon>Pezizomycotina</taxon>
        <taxon>Leotiomycetes</taxon>
        <taxon>Helotiales</taxon>
        <taxon>Hyaloscyphaceae</taxon>
        <taxon>Hyaloscypha</taxon>
        <taxon>Hyaloscypha bicolor</taxon>
    </lineage>
</organism>
<keyword evidence="2" id="KW-0521">NADP</keyword>
<dbReference type="InterPro" id="IPR036291">
    <property type="entry name" value="NAD(P)-bd_dom_sf"/>
</dbReference>
<comment type="similarity">
    <text evidence="1">Belongs to the short-chain dehydrogenases/reductases (SDR) family.</text>
</comment>
<sequence length="251" mass="27695">MSEPKSIILTGASRGIGLAIARFLLKEGHRMFLVARSEEPLQKLKGEFERQVEFLTADLSDFEVGPRVVSLALKAFSRIDALIINHGTLSPVTRIANCDPKEWRAAYDVNFFSAVAFIKPALPSLRQSHGRIILTSSGAATTAYSTWGAYGSSKAALHHLAMTLVSEEPDIVTISLRPGVVDTEMQVEVRGHKSLMDEKDADKFRTLFEEGKLLRPEQPGNVMGRLAVRAGRELSGKFLNWNAPELEGYQD</sequence>
<dbReference type="Pfam" id="PF00106">
    <property type="entry name" value="adh_short"/>
    <property type="match status" value="1"/>
</dbReference>
<dbReference type="FunFam" id="3.40.50.720:FF:000281">
    <property type="entry name" value="Uncharacterized oxidoreductase YIR035C"/>
    <property type="match status" value="1"/>
</dbReference>
<dbReference type="FunCoup" id="A0A2J6TJZ4">
    <property type="interactions" value="132"/>
</dbReference>
<evidence type="ECO:0000313" key="5">
    <source>
        <dbReference type="Proteomes" id="UP000235371"/>
    </source>
</evidence>
<dbReference type="Gene3D" id="3.40.50.720">
    <property type="entry name" value="NAD(P)-binding Rossmann-like Domain"/>
    <property type="match status" value="1"/>
</dbReference>
<dbReference type="PANTHER" id="PTHR43008">
    <property type="entry name" value="BENZIL REDUCTASE"/>
    <property type="match status" value="1"/>
</dbReference>
<keyword evidence="3" id="KW-0560">Oxidoreductase</keyword>
<evidence type="ECO:0000256" key="3">
    <source>
        <dbReference type="ARBA" id="ARBA00023002"/>
    </source>
</evidence>
<reference evidence="4 5" key="1">
    <citation type="submission" date="2016-04" db="EMBL/GenBank/DDBJ databases">
        <title>A degradative enzymes factory behind the ericoid mycorrhizal symbiosis.</title>
        <authorList>
            <consortium name="DOE Joint Genome Institute"/>
            <person name="Martino E."/>
            <person name="Morin E."/>
            <person name="Grelet G."/>
            <person name="Kuo A."/>
            <person name="Kohler A."/>
            <person name="Daghino S."/>
            <person name="Barry K."/>
            <person name="Choi C."/>
            <person name="Cichocki N."/>
            <person name="Clum A."/>
            <person name="Copeland A."/>
            <person name="Hainaut M."/>
            <person name="Haridas S."/>
            <person name="Labutti K."/>
            <person name="Lindquist E."/>
            <person name="Lipzen A."/>
            <person name="Khouja H.-R."/>
            <person name="Murat C."/>
            <person name="Ohm R."/>
            <person name="Olson A."/>
            <person name="Spatafora J."/>
            <person name="Veneault-Fourrey C."/>
            <person name="Henrissat B."/>
            <person name="Grigoriev I."/>
            <person name="Martin F."/>
            <person name="Perotto S."/>
        </authorList>
    </citation>
    <scope>NUCLEOTIDE SEQUENCE [LARGE SCALE GENOMIC DNA]</scope>
    <source>
        <strain evidence="4 5">E</strain>
    </source>
</reference>
<protein>
    <submittedName>
        <fullName evidence="4">NAD(P)-binding protein</fullName>
    </submittedName>
</protein>
<dbReference type="PRINTS" id="PR00081">
    <property type="entry name" value="GDHRDH"/>
</dbReference>
<dbReference type="GO" id="GO:0050664">
    <property type="term" value="F:oxidoreductase activity, acting on NAD(P)H, oxygen as acceptor"/>
    <property type="evidence" value="ECO:0007669"/>
    <property type="project" value="TreeGrafter"/>
</dbReference>